<accession>A0A5C6A348</accession>
<evidence type="ECO:0000313" key="2">
    <source>
        <dbReference type="Proteomes" id="UP000320176"/>
    </source>
</evidence>
<comment type="caution">
    <text evidence="1">The sequence shown here is derived from an EMBL/GenBank/DDBJ whole genome shotgun (WGS) entry which is preliminary data.</text>
</comment>
<dbReference type="AlphaFoldDB" id="A0A5C6A348"/>
<dbReference type="Proteomes" id="UP000320176">
    <property type="component" value="Unassembled WGS sequence"/>
</dbReference>
<reference evidence="1 2" key="1">
    <citation type="submission" date="2019-02" db="EMBL/GenBank/DDBJ databases">
        <title>Deep-cultivation of Planctomycetes and their phenomic and genomic characterization uncovers novel biology.</title>
        <authorList>
            <person name="Wiegand S."/>
            <person name="Jogler M."/>
            <person name="Boedeker C."/>
            <person name="Pinto D."/>
            <person name="Vollmers J."/>
            <person name="Rivas-Marin E."/>
            <person name="Kohn T."/>
            <person name="Peeters S.H."/>
            <person name="Heuer A."/>
            <person name="Rast P."/>
            <person name="Oberbeckmann S."/>
            <person name="Bunk B."/>
            <person name="Jeske O."/>
            <person name="Meyerdierks A."/>
            <person name="Storesund J.E."/>
            <person name="Kallscheuer N."/>
            <person name="Luecker S."/>
            <person name="Lage O.M."/>
            <person name="Pohl T."/>
            <person name="Merkel B.J."/>
            <person name="Hornburger P."/>
            <person name="Mueller R.-W."/>
            <person name="Bruemmer F."/>
            <person name="Labrenz M."/>
            <person name="Spormann A.M."/>
            <person name="Op Den Camp H."/>
            <person name="Overmann J."/>
            <person name="Amann R."/>
            <person name="Jetten M.S.M."/>
            <person name="Mascher T."/>
            <person name="Medema M.H."/>
            <person name="Devos D.P."/>
            <person name="Kaster A.-K."/>
            <person name="Ovreas L."/>
            <person name="Rohde M."/>
            <person name="Galperin M.Y."/>
            <person name="Jogler C."/>
        </authorList>
    </citation>
    <scope>NUCLEOTIDE SEQUENCE [LARGE SCALE GENOMIC DNA]</scope>
    <source>
        <strain evidence="1 2">Pla52n</strain>
    </source>
</reference>
<organism evidence="1 2">
    <name type="scientific">Stieleria varia</name>
    <dbReference type="NCBI Taxonomy" id="2528005"/>
    <lineage>
        <taxon>Bacteria</taxon>
        <taxon>Pseudomonadati</taxon>
        <taxon>Planctomycetota</taxon>
        <taxon>Planctomycetia</taxon>
        <taxon>Pirellulales</taxon>
        <taxon>Pirellulaceae</taxon>
        <taxon>Stieleria</taxon>
    </lineage>
</organism>
<proteinExistence type="predicted"/>
<name>A0A5C6A348_9BACT</name>
<keyword evidence="2" id="KW-1185">Reference proteome</keyword>
<dbReference type="EMBL" id="SJPN01000008">
    <property type="protein sequence ID" value="TWT93826.1"/>
    <property type="molecule type" value="Genomic_DNA"/>
</dbReference>
<gene>
    <name evidence="1" type="ORF">Pla52n_56540</name>
</gene>
<evidence type="ECO:0000313" key="1">
    <source>
        <dbReference type="EMBL" id="TWT93826.1"/>
    </source>
</evidence>
<sequence length="89" mass="10237">MHRAVAILVLAVLAIATVVSPKPWLTPKRLIYRTHVLRLDDALARVMKNNLHFPTMSQLNVKNLFALKSIIRMNNPRLVHADQLMWMSL</sequence>
<protein>
    <submittedName>
        <fullName evidence="1">Uncharacterized protein</fullName>
    </submittedName>
</protein>